<proteinExistence type="predicted"/>
<keyword evidence="2" id="KW-1185">Reference proteome</keyword>
<reference evidence="1 2" key="1">
    <citation type="journal article" date="2020" name="Nat. Food">
        <title>A phased Vanilla planifolia genome enables genetic improvement of flavour and production.</title>
        <authorList>
            <person name="Hasing T."/>
            <person name="Tang H."/>
            <person name="Brym M."/>
            <person name="Khazi F."/>
            <person name="Huang T."/>
            <person name="Chambers A.H."/>
        </authorList>
    </citation>
    <scope>NUCLEOTIDE SEQUENCE [LARGE SCALE GENOMIC DNA]</scope>
    <source>
        <tissue evidence="1">Leaf</tissue>
    </source>
</reference>
<organism evidence="1 2">
    <name type="scientific">Vanilla planifolia</name>
    <name type="common">Vanilla</name>
    <dbReference type="NCBI Taxonomy" id="51239"/>
    <lineage>
        <taxon>Eukaryota</taxon>
        <taxon>Viridiplantae</taxon>
        <taxon>Streptophyta</taxon>
        <taxon>Embryophyta</taxon>
        <taxon>Tracheophyta</taxon>
        <taxon>Spermatophyta</taxon>
        <taxon>Magnoliopsida</taxon>
        <taxon>Liliopsida</taxon>
        <taxon>Asparagales</taxon>
        <taxon>Orchidaceae</taxon>
        <taxon>Vanilloideae</taxon>
        <taxon>Vanilleae</taxon>
        <taxon>Vanilla</taxon>
    </lineage>
</organism>
<evidence type="ECO:0000313" key="2">
    <source>
        <dbReference type="Proteomes" id="UP000636800"/>
    </source>
</evidence>
<gene>
    <name evidence="1" type="ORF">HPP92_016870</name>
</gene>
<dbReference type="Proteomes" id="UP000636800">
    <property type="component" value="Unassembled WGS sequence"/>
</dbReference>
<evidence type="ECO:0000313" key="1">
    <source>
        <dbReference type="EMBL" id="KAG0470170.1"/>
    </source>
</evidence>
<sequence>MIFGAAAAFVFWATVVCIQFLRLKLLESVLCLIRFRGIPDLLCVIVVRFEVDVDCAPFQNTSSRMSSGGITWATRKCSTHSFPLRK</sequence>
<dbReference type="OrthoDB" id="16284at2759"/>
<dbReference type="EMBL" id="JADCNL010000008">
    <property type="protein sequence ID" value="KAG0470170.1"/>
    <property type="molecule type" value="Genomic_DNA"/>
</dbReference>
<name>A0A835URP1_VANPL</name>
<protein>
    <submittedName>
        <fullName evidence="1">Uncharacterized protein</fullName>
    </submittedName>
</protein>
<accession>A0A835URP1</accession>
<dbReference type="AlphaFoldDB" id="A0A835URP1"/>
<comment type="caution">
    <text evidence="1">The sequence shown here is derived from an EMBL/GenBank/DDBJ whole genome shotgun (WGS) entry which is preliminary data.</text>
</comment>